<dbReference type="InterPro" id="IPR056521">
    <property type="entry name" value="MARCHF6-like_C"/>
</dbReference>
<evidence type="ECO:0000256" key="7">
    <source>
        <dbReference type="ARBA" id="ARBA00022723"/>
    </source>
</evidence>
<keyword evidence="15 21" id="KW-0472">Membrane</keyword>
<feature type="compositionally biased region" description="Low complexity" evidence="20">
    <location>
        <begin position="307"/>
        <end position="328"/>
    </location>
</feature>
<name>A0ABD1DNN8_CULPP</name>
<keyword evidence="14" id="KW-0007">Acetylation</keyword>
<evidence type="ECO:0000256" key="3">
    <source>
        <dbReference type="ARBA" id="ARBA00004906"/>
    </source>
</evidence>
<dbReference type="Gene3D" id="3.30.40.10">
    <property type="entry name" value="Zinc/RING finger domain, C3HC4 (zinc finger)"/>
    <property type="match status" value="1"/>
</dbReference>
<evidence type="ECO:0000313" key="23">
    <source>
        <dbReference type="EMBL" id="KAL1400820.1"/>
    </source>
</evidence>
<evidence type="ECO:0000256" key="4">
    <source>
        <dbReference type="ARBA" id="ARBA00012483"/>
    </source>
</evidence>
<feature type="transmembrane region" description="Helical" evidence="21">
    <location>
        <begin position="900"/>
        <end position="926"/>
    </location>
</feature>
<accession>A0ABD1DNN8</accession>
<dbReference type="GO" id="GO:0005789">
    <property type="term" value="C:endoplasmic reticulum membrane"/>
    <property type="evidence" value="ECO:0007669"/>
    <property type="project" value="UniProtKB-SubCell"/>
</dbReference>
<keyword evidence="5" id="KW-0808">Transferase</keyword>
<evidence type="ECO:0000256" key="8">
    <source>
        <dbReference type="ARBA" id="ARBA00022771"/>
    </source>
</evidence>
<keyword evidence="11" id="KW-0862">Zinc</keyword>
<keyword evidence="13 21" id="KW-1133">Transmembrane helix</keyword>
<keyword evidence="12" id="KW-0832">Ubl conjugation</keyword>
<evidence type="ECO:0000256" key="16">
    <source>
        <dbReference type="ARBA" id="ARBA00064724"/>
    </source>
</evidence>
<evidence type="ECO:0000256" key="20">
    <source>
        <dbReference type="SAM" id="MobiDB-lite"/>
    </source>
</evidence>
<feature type="transmembrane region" description="Helical" evidence="21">
    <location>
        <begin position="540"/>
        <end position="569"/>
    </location>
</feature>
<comment type="caution">
    <text evidence="23">The sequence shown here is derived from an EMBL/GenBank/DDBJ whole genome shotgun (WGS) entry which is preliminary data.</text>
</comment>
<feature type="transmembrane region" description="Helical" evidence="21">
    <location>
        <begin position="987"/>
        <end position="1011"/>
    </location>
</feature>
<evidence type="ECO:0000256" key="10">
    <source>
        <dbReference type="ARBA" id="ARBA00022824"/>
    </source>
</evidence>
<evidence type="ECO:0000256" key="12">
    <source>
        <dbReference type="ARBA" id="ARBA00022843"/>
    </source>
</evidence>
<protein>
    <recommendedName>
        <fullName evidence="17">E3 ubiquitin-protein ligase MARCHF6</fullName>
        <ecNumber evidence="4">2.3.2.27</ecNumber>
    </recommendedName>
    <alternativeName>
        <fullName evidence="19">Membrane-associated RING finger protein 6</fullName>
    </alternativeName>
    <alternativeName>
        <fullName evidence="18">Membrane-associated RING-CH protein VI</fullName>
    </alternativeName>
</protein>
<keyword evidence="24" id="KW-1185">Reference proteome</keyword>
<dbReference type="GO" id="GO:0008270">
    <property type="term" value="F:zinc ion binding"/>
    <property type="evidence" value="ECO:0007669"/>
    <property type="project" value="UniProtKB-KW"/>
</dbReference>
<feature type="region of interest" description="Disordered" evidence="20">
    <location>
        <begin position="33"/>
        <end position="55"/>
    </location>
</feature>
<dbReference type="Pfam" id="PF23113">
    <property type="entry name" value="MARCHF6_C"/>
    <property type="match status" value="1"/>
</dbReference>
<feature type="transmembrane region" description="Helical" evidence="21">
    <location>
        <begin position="505"/>
        <end position="528"/>
    </location>
</feature>
<evidence type="ECO:0000256" key="19">
    <source>
        <dbReference type="ARBA" id="ARBA00083917"/>
    </source>
</evidence>
<keyword evidence="6 21" id="KW-0812">Transmembrane</keyword>
<feature type="transmembrane region" description="Helical" evidence="21">
    <location>
        <begin position="946"/>
        <end position="966"/>
    </location>
</feature>
<dbReference type="CDD" id="cd16702">
    <property type="entry name" value="RING_CH-C4HC3_MARCH6"/>
    <property type="match status" value="1"/>
</dbReference>
<comment type="subunit">
    <text evidence="16">Interacts with DIO2. Interacts with SQLE.</text>
</comment>
<gene>
    <name evidence="23" type="ORF">pipiens_007122</name>
</gene>
<dbReference type="Proteomes" id="UP001562425">
    <property type="component" value="Unassembled WGS sequence"/>
</dbReference>
<evidence type="ECO:0000256" key="18">
    <source>
        <dbReference type="ARBA" id="ARBA00082010"/>
    </source>
</evidence>
<evidence type="ECO:0000256" key="2">
    <source>
        <dbReference type="ARBA" id="ARBA00004477"/>
    </source>
</evidence>
<dbReference type="EMBL" id="JBEHCU010005119">
    <property type="protein sequence ID" value="KAL1400820.1"/>
    <property type="molecule type" value="Genomic_DNA"/>
</dbReference>
<evidence type="ECO:0000256" key="21">
    <source>
        <dbReference type="SAM" id="Phobius"/>
    </source>
</evidence>
<feature type="transmembrane region" description="Helical" evidence="21">
    <location>
        <begin position="1031"/>
        <end position="1050"/>
    </location>
</feature>
<reference evidence="23 24" key="1">
    <citation type="submission" date="2024-05" db="EMBL/GenBank/DDBJ databases">
        <title>Culex pipiens pipiens assembly and annotation.</title>
        <authorList>
            <person name="Alout H."/>
            <person name="Durand T."/>
        </authorList>
    </citation>
    <scope>NUCLEOTIDE SEQUENCE [LARGE SCALE GENOMIC DNA]</scope>
    <source>
        <strain evidence="23">HA-2024</strain>
        <tissue evidence="23">Whole body</tissue>
    </source>
</reference>
<feature type="transmembrane region" description="Helical" evidence="21">
    <location>
        <begin position="192"/>
        <end position="211"/>
    </location>
</feature>
<dbReference type="SUPFAM" id="SSF57850">
    <property type="entry name" value="RING/U-box"/>
    <property type="match status" value="1"/>
</dbReference>
<evidence type="ECO:0000256" key="1">
    <source>
        <dbReference type="ARBA" id="ARBA00000900"/>
    </source>
</evidence>
<feature type="compositionally biased region" description="Acidic residues" evidence="20">
    <location>
        <begin position="407"/>
        <end position="416"/>
    </location>
</feature>
<keyword evidence="7" id="KW-0479">Metal-binding</keyword>
<evidence type="ECO:0000256" key="17">
    <source>
        <dbReference type="ARBA" id="ARBA00069012"/>
    </source>
</evidence>
<dbReference type="EC" id="2.3.2.27" evidence="4"/>
<evidence type="ECO:0000256" key="15">
    <source>
        <dbReference type="ARBA" id="ARBA00023136"/>
    </source>
</evidence>
<evidence type="ECO:0000313" key="24">
    <source>
        <dbReference type="Proteomes" id="UP001562425"/>
    </source>
</evidence>
<sequence length="1115" mass="125113">MNESHSTFLLDRNNEPQAEIAFFVLLAKNTTTSRKSKPKKKRKISTGGSSNRKNDHQACADQLAVELLSFERCLAAEDGGKQQQQLQVLKRRFPSKCNRAHTMEGDICRVCRCEAQSDRPLFHPCICTGSIKWIHQDCLMQWMRYSRKEYCELCGHRFSFTPIYAPDMPRVLPLRYVAGGLLSSVGTAVKYWIHYSMVAVAWLGVVPLTAYRTYRFLFSGSIDMLLTLPIDIFSTENIAIDVFRGCFVAMCTLFTFVGLVWLREQIIHGGGPDWLERDDPPVVVPVAAAAAPVAPQVDPNGNGGDNGQNAALAGGAQDDDNNNNNNNNNDEEHNNNNNNNFVDNNLVQNREAAPAAAAPEPVPEPAEPEQPPLIFPRRGPQEEAARMDAYLRDARIDPERPPPPPQDADDAGDAPEPEAVNEPAEAAAADEANWNPMEWERAAEELTWERLLGLDGSMVFLEHVFWVVSLNTLFIFIFAFCPYSIGNWLVQLLGIISPGKPLLHFHGLLTTLLGYCVIGITLIKLHAIARFLRWRRQRRILGLCYIVVKVSLLSVVEIGVLPLVCGWWLDICSLPMFDASLKDRKASFKAAPGTSLFIHWMFGMVYVYYFASFIVLLREVLRPGVLWFLRNLNDPDFSPIQEMIHLSILRHARRLVASAIIFGSAVLLMLWAPIQILKSGWPTFLPYTLSGDSEVNELSLQLLLLQIILPGFFEQSHTRIWLKGLVRIWCNVVAKVLGIKSYLLGTEPRPNEDEVPPRAQPDLGAGLAAAHQAIMQRDVPVGFQPYDRPPLFAVRLAGLLLLMCVSLVIGSLITLTVPVWIGRYGMALWSMGQHITPPPNAVATGTETPPRPHELYTAAMGTYLCWIISRGIALAVNLFPQGRAVVMERVRHWISVGASYAMAVIMFVLMLGVIPLMFGLLLELVVVVPLRVPLEQTPVLFLWQDWALGVLYTKIATALTLMGPDWTLRRAIEQAYRDGLRDMNLKFIIRELGAPVITCFGLALAIPYALAHSILPIFFTNQVTRILIARQIYPFFLLIAFIIAIIVLQIRQFRKLYVAIKNDKYLVARDAAIVDDFPLNFQAKFTCGTCWDCRRYYNQRSSSSSRPVSRTECMQ</sequence>
<feature type="compositionally biased region" description="Basic and acidic residues" evidence="20">
    <location>
        <begin position="379"/>
        <end position="400"/>
    </location>
</feature>
<feature type="compositionally biased region" description="Basic residues" evidence="20">
    <location>
        <begin position="34"/>
        <end position="44"/>
    </location>
</feature>
<dbReference type="PANTHER" id="PTHR13145:SF0">
    <property type="entry name" value="E3 UBIQUITIN-PROTEIN LIGASE MARCHF6"/>
    <property type="match status" value="1"/>
</dbReference>
<dbReference type="SMART" id="SM00744">
    <property type="entry name" value="RINGv"/>
    <property type="match status" value="1"/>
</dbReference>
<dbReference type="PROSITE" id="PS51292">
    <property type="entry name" value="ZF_RING_CH"/>
    <property type="match status" value="1"/>
</dbReference>
<dbReference type="InterPro" id="IPR013083">
    <property type="entry name" value="Znf_RING/FYVE/PHD"/>
</dbReference>
<evidence type="ECO:0000256" key="13">
    <source>
        <dbReference type="ARBA" id="ARBA00022989"/>
    </source>
</evidence>
<dbReference type="FunFam" id="3.30.40.10:FF:000096">
    <property type="entry name" value="E3 ubiquitin-protein ligase MARCH6"/>
    <property type="match status" value="1"/>
</dbReference>
<feature type="compositionally biased region" description="Low complexity" evidence="20">
    <location>
        <begin position="417"/>
        <end position="434"/>
    </location>
</feature>
<evidence type="ECO:0000256" key="9">
    <source>
        <dbReference type="ARBA" id="ARBA00022786"/>
    </source>
</evidence>
<keyword evidence="8" id="KW-0863">Zinc-finger</keyword>
<evidence type="ECO:0000256" key="14">
    <source>
        <dbReference type="ARBA" id="ARBA00022990"/>
    </source>
</evidence>
<feature type="region of interest" description="Disordered" evidence="20">
    <location>
        <begin position="294"/>
        <end position="434"/>
    </location>
</feature>
<evidence type="ECO:0000259" key="22">
    <source>
        <dbReference type="PROSITE" id="PS51292"/>
    </source>
</evidence>
<feature type="domain" description="RING-CH-type" evidence="22">
    <location>
        <begin position="100"/>
        <end position="161"/>
    </location>
</feature>
<feature type="compositionally biased region" description="Pro residues" evidence="20">
    <location>
        <begin position="360"/>
        <end position="374"/>
    </location>
</feature>
<feature type="transmembrane region" description="Helical" evidence="21">
    <location>
        <begin position="242"/>
        <end position="262"/>
    </location>
</feature>
<comment type="pathway">
    <text evidence="3">Protein modification; protein ubiquitination.</text>
</comment>
<evidence type="ECO:0000256" key="6">
    <source>
        <dbReference type="ARBA" id="ARBA00022692"/>
    </source>
</evidence>
<feature type="transmembrane region" description="Helical" evidence="21">
    <location>
        <begin position="796"/>
        <end position="821"/>
    </location>
</feature>
<proteinExistence type="predicted"/>
<feature type="transmembrane region" description="Helical" evidence="21">
    <location>
        <begin position="597"/>
        <end position="617"/>
    </location>
</feature>
<dbReference type="GO" id="GO:0061630">
    <property type="term" value="F:ubiquitin protein ligase activity"/>
    <property type="evidence" value="ECO:0007669"/>
    <property type="project" value="UniProtKB-EC"/>
</dbReference>
<feature type="transmembrane region" description="Helical" evidence="21">
    <location>
        <begin position="655"/>
        <end position="677"/>
    </location>
</feature>
<feature type="transmembrane region" description="Helical" evidence="21">
    <location>
        <begin position="464"/>
        <end position="485"/>
    </location>
</feature>
<dbReference type="AlphaFoldDB" id="A0ABD1DNN8"/>
<dbReference type="PANTHER" id="PTHR13145">
    <property type="entry name" value="SSM4 PROTEIN"/>
    <property type="match status" value="1"/>
</dbReference>
<evidence type="ECO:0000256" key="11">
    <source>
        <dbReference type="ARBA" id="ARBA00022833"/>
    </source>
</evidence>
<feature type="compositionally biased region" description="Low complexity" evidence="20">
    <location>
        <begin position="335"/>
        <end position="359"/>
    </location>
</feature>
<dbReference type="Pfam" id="PF12906">
    <property type="entry name" value="RINGv"/>
    <property type="match status" value="1"/>
</dbReference>
<keyword evidence="10" id="KW-0256">Endoplasmic reticulum</keyword>
<evidence type="ECO:0000256" key="5">
    <source>
        <dbReference type="ARBA" id="ARBA00022679"/>
    </source>
</evidence>
<dbReference type="InterPro" id="IPR011016">
    <property type="entry name" value="Znf_RING-CH"/>
</dbReference>
<keyword evidence="9" id="KW-0833">Ubl conjugation pathway</keyword>
<comment type="catalytic activity">
    <reaction evidence="1">
        <text>S-ubiquitinyl-[E2 ubiquitin-conjugating enzyme]-L-cysteine + [acceptor protein]-L-lysine = [E2 ubiquitin-conjugating enzyme]-L-cysteine + N(6)-ubiquitinyl-[acceptor protein]-L-lysine.</text>
        <dbReference type="EC" id="2.3.2.27"/>
    </reaction>
</comment>
<organism evidence="23 24">
    <name type="scientific">Culex pipiens pipiens</name>
    <name type="common">Northern house mosquito</name>
    <dbReference type="NCBI Taxonomy" id="38569"/>
    <lineage>
        <taxon>Eukaryota</taxon>
        <taxon>Metazoa</taxon>
        <taxon>Ecdysozoa</taxon>
        <taxon>Arthropoda</taxon>
        <taxon>Hexapoda</taxon>
        <taxon>Insecta</taxon>
        <taxon>Pterygota</taxon>
        <taxon>Neoptera</taxon>
        <taxon>Endopterygota</taxon>
        <taxon>Diptera</taxon>
        <taxon>Nematocera</taxon>
        <taxon>Culicoidea</taxon>
        <taxon>Culicidae</taxon>
        <taxon>Culicinae</taxon>
        <taxon>Culicini</taxon>
        <taxon>Culex</taxon>
        <taxon>Culex</taxon>
    </lineage>
</organism>
<comment type="subcellular location">
    <subcellularLocation>
        <location evidence="2">Endoplasmic reticulum membrane</location>
        <topology evidence="2">Multi-pass membrane protein</topology>
    </subcellularLocation>
</comment>